<proteinExistence type="predicted"/>
<feature type="compositionally biased region" description="Basic and acidic residues" evidence="2">
    <location>
        <begin position="11"/>
        <end position="21"/>
    </location>
</feature>
<organism evidence="3 4">
    <name type="scientific">Micromonospora zhanjiangensis</name>
    <dbReference type="NCBI Taxonomy" id="1522057"/>
    <lineage>
        <taxon>Bacteria</taxon>
        <taxon>Bacillati</taxon>
        <taxon>Actinomycetota</taxon>
        <taxon>Actinomycetes</taxon>
        <taxon>Micromonosporales</taxon>
        <taxon>Micromonosporaceae</taxon>
        <taxon>Micromonospora</taxon>
    </lineage>
</organism>
<feature type="compositionally biased region" description="Low complexity" evidence="2">
    <location>
        <begin position="407"/>
        <end position="418"/>
    </location>
</feature>
<dbReference type="Proteomes" id="UP001595868">
    <property type="component" value="Unassembled WGS sequence"/>
</dbReference>
<dbReference type="Gene3D" id="3.40.50.300">
    <property type="entry name" value="P-loop containing nucleotide triphosphate hydrolases"/>
    <property type="match status" value="1"/>
</dbReference>
<dbReference type="Pfam" id="PF13558">
    <property type="entry name" value="SbcC_Walker_B"/>
    <property type="match status" value="1"/>
</dbReference>
<comment type="caution">
    <text evidence="3">The sequence shown here is derived from an EMBL/GenBank/DDBJ whole genome shotgun (WGS) entry which is preliminary data.</text>
</comment>
<dbReference type="PANTHER" id="PTHR43941:SF1">
    <property type="entry name" value="STRUCTURAL MAINTENANCE OF CHROMOSOMES PROTEIN 2"/>
    <property type="match status" value="1"/>
</dbReference>
<evidence type="ECO:0000256" key="2">
    <source>
        <dbReference type="SAM" id="MobiDB-lite"/>
    </source>
</evidence>
<keyword evidence="4" id="KW-1185">Reference proteome</keyword>
<dbReference type="InterPro" id="IPR013496">
    <property type="entry name" value="CHP02680"/>
</dbReference>
<feature type="region of interest" description="Disordered" evidence="2">
    <location>
        <begin position="955"/>
        <end position="990"/>
    </location>
</feature>
<dbReference type="EMBL" id="JBHSBN010000003">
    <property type="protein sequence ID" value="MFC4105786.1"/>
    <property type="molecule type" value="Genomic_DNA"/>
</dbReference>
<feature type="coiled-coil region" evidence="1">
    <location>
        <begin position="464"/>
        <end position="505"/>
    </location>
</feature>
<evidence type="ECO:0000313" key="3">
    <source>
        <dbReference type="EMBL" id="MFC4105786.1"/>
    </source>
</evidence>
<accession>A0ABV8KI99</accession>
<feature type="compositionally biased region" description="Low complexity" evidence="2">
    <location>
        <begin position="1383"/>
        <end position="1398"/>
    </location>
</feature>
<feature type="region of interest" description="Disordered" evidence="2">
    <location>
        <begin position="1365"/>
        <end position="1398"/>
    </location>
</feature>
<protein>
    <submittedName>
        <fullName evidence="3">TIGR02680 family protein</fullName>
    </submittedName>
</protein>
<gene>
    <name evidence="3" type="ORF">ACFOX0_07540</name>
</gene>
<evidence type="ECO:0000313" key="4">
    <source>
        <dbReference type="Proteomes" id="UP001595868"/>
    </source>
</evidence>
<keyword evidence="1" id="KW-0175">Coiled coil</keyword>
<dbReference type="PANTHER" id="PTHR43941">
    <property type="entry name" value="STRUCTURAL MAINTENANCE OF CHROMOSOMES PROTEIN 2"/>
    <property type="match status" value="1"/>
</dbReference>
<feature type="region of interest" description="Disordered" evidence="2">
    <location>
        <begin position="393"/>
        <end position="418"/>
    </location>
</feature>
<feature type="coiled-coil region" evidence="1">
    <location>
        <begin position="297"/>
        <end position="338"/>
    </location>
</feature>
<feature type="region of interest" description="Disordered" evidence="2">
    <location>
        <begin position="1"/>
        <end position="21"/>
    </location>
</feature>
<dbReference type="SUPFAM" id="SSF52540">
    <property type="entry name" value="P-loop containing nucleoside triphosphate hydrolases"/>
    <property type="match status" value="1"/>
</dbReference>
<dbReference type="NCBIfam" id="TIGR02680">
    <property type="entry name" value="TIGR02680 family protein"/>
    <property type="match status" value="1"/>
</dbReference>
<dbReference type="RefSeq" id="WP_377543017.1">
    <property type="nucleotide sequence ID" value="NZ_JBHSBN010000003.1"/>
</dbReference>
<dbReference type="InterPro" id="IPR027417">
    <property type="entry name" value="P-loop_NTPase"/>
</dbReference>
<name>A0ABV8KI99_9ACTN</name>
<evidence type="ECO:0000256" key="1">
    <source>
        <dbReference type="SAM" id="Coils"/>
    </source>
</evidence>
<feature type="compositionally biased region" description="Polar residues" evidence="2">
    <location>
        <begin position="1"/>
        <end position="10"/>
    </location>
</feature>
<feature type="region of interest" description="Disordered" evidence="2">
    <location>
        <begin position="594"/>
        <end position="615"/>
    </location>
</feature>
<feature type="compositionally biased region" description="Basic and acidic residues" evidence="2">
    <location>
        <begin position="393"/>
        <end position="406"/>
    </location>
</feature>
<reference evidence="4" key="1">
    <citation type="journal article" date="2019" name="Int. J. Syst. Evol. Microbiol.">
        <title>The Global Catalogue of Microorganisms (GCM) 10K type strain sequencing project: providing services to taxonomists for standard genome sequencing and annotation.</title>
        <authorList>
            <consortium name="The Broad Institute Genomics Platform"/>
            <consortium name="The Broad Institute Genome Sequencing Center for Infectious Disease"/>
            <person name="Wu L."/>
            <person name="Ma J."/>
        </authorList>
    </citation>
    <scope>NUCLEOTIDE SEQUENCE [LARGE SCALE GENOMIC DNA]</scope>
    <source>
        <strain evidence="4">2902at01</strain>
    </source>
</reference>
<sequence length="1398" mass="154111">MTAATAPTSTPDRELPTPDRERWQPLRAGLVDIFYYDQEEFHFHGGSLLLRGNNGTGKSKVLALTVPFLLDGDLAPYRVEPDGDPHKRMEWNLLLGGRHPHPERTGYTWLEFGRRDVDGTPRFLTLGCGLKAVAGRGIARHWYFVTGQRVGADLRLLTATGTALTRDRLRDAIGPEGMIYERAVDYRRAVDERLFGLGNRYDALVSLLIKLRQPQLSKRPDEKSLSRALSDALPPLSENLITQVAEAFRGLDDERETLTELRETQKAGDDFLARYRQYARIATKRKAAVLRQQHSRYEHLGREFGEAQRAYEQADERVAQAEAHLLALDARITELTARGQALRESPEARTAEHLRRLREVADRQAEFADRQAQRLRDIEADVARTRRTAEQAADELRAAEAAEDAARTGATRSAAAARVADRHRDRVLAALRNEPDDGSPGGLAEARRAADELIEARRLALRTLDRLRTAADQARIRADRAREEVDRLDAELAAADEAITEADARVTERGRALVRRTGEYLSGLVELPVADPEAVLGRLDSWVTTLDGDNPTTREVTSAGRAAAEAIARADAAVEAEQRQVAERSGEIDAELRRLTDGAHQPPSAPHTRSPAARVGRPGAPLWRVVDFVADVPADVRAGVEAALEAAGVLDAWVDPDGTVRNPVSGDAVLRPVDVADANLGTLLRPAIDEADPYATALTEQTVAAVLAAIGLGADSKARTWVTADGDFGNGVVAGRWTKPDAEHIGDGARERARRARIAVLRQEAAELATVAADLADQRSTLDTRRRRVGREIEGLPDDQPLREAHTLVRGAHQQRRETIGRRDEATANLRTVAAAAQAALAEAIEFAGDVGLPYDLDELAEARDGLQDYQVTLAAWWPTLTGVRAATRRRDEASRTYEERLDRLEPAAIEAAEAREQAGLARVEFETLDATAGASVAELEREIREVADAAKAYERERDATRQTERDARDDRGDANGRRSRLTDELDEATRSRDTAVEVLRAFAGTGLIELACPDQEVPDPRQAWATTPAVLVARGIDRLLTDVDDADRAWERVQQQVSLDMKVLTDSLSRHGHQVLPAVREDTMIVEVTFQGHSRTVAELSAALVTEIEERQRVLSAHEREVLETHLVNEVAGALQELVAGAERQVATMNDELEERPTSTGMRLRLSWRPTRDAPPGLAELRARQLRQSTDVWNDEDRRAIGAFLQEQIGRERLRDEAATWYEQLTRALDYRAWHEFAIQRHQDGQWRPATGPASGGERVLAASIPLFAAASSYYGSAGNAHAPRLIALDEAFAGVDDDSRAKCLGLLATFDLDVVMTSEREWGCYPQVPGLGIAQLARHDGIDAVLVTPWRWDGRERHRLRRADLALPHQRPSRPDGEPGGAEPAAPAQPGLRTTG</sequence>